<organism evidence="2 3">
    <name type="scientific">Methylocella silvestris</name>
    <dbReference type="NCBI Taxonomy" id="199596"/>
    <lineage>
        <taxon>Bacteria</taxon>
        <taxon>Pseudomonadati</taxon>
        <taxon>Pseudomonadota</taxon>
        <taxon>Alphaproteobacteria</taxon>
        <taxon>Hyphomicrobiales</taxon>
        <taxon>Beijerinckiaceae</taxon>
        <taxon>Methylocella</taxon>
    </lineage>
</organism>
<keyword evidence="1" id="KW-0175">Coiled coil</keyword>
<feature type="coiled-coil region" evidence="1">
    <location>
        <begin position="92"/>
        <end position="119"/>
    </location>
</feature>
<name>A0A2J7TG27_METSI</name>
<protein>
    <submittedName>
        <fullName evidence="2">Uncharacterized protein</fullName>
    </submittedName>
</protein>
<evidence type="ECO:0000256" key="1">
    <source>
        <dbReference type="SAM" id="Coils"/>
    </source>
</evidence>
<comment type="caution">
    <text evidence="2">The sequence shown here is derived from an EMBL/GenBank/DDBJ whole genome shotgun (WGS) entry which is preliminary data.</text>
</comment>
<gene>
    <name evidence="2" type="ORF">CR492_12375</name>
</gene>
<dbReference type="Proteomes" id="UP000236286">
    <property type="component" value="Unassembled WGS sequence"/>
</dbReference>
<proteinExistence type="predicted"/>
<sequence>MLNVVRKFDPPAAAIDGRAKLAEAIDRHQAAAAKVAEAAVVVDGARKFLREVEGSLAQFADIDARIAGERTSNIRDAICGGMAPTLELSDDLRSATVAKAEAANRLEAARQASAALASEHAACVLDENEAKRAVDACLFDVVADEADSLAAELLAAEAEATEIRTRLHALGSVAVRNSSGVARPFPLSPFQLSALIEHRKGSDCELRNTLAWRRTQEHALAWRSYVGALAHDAAAMPVFEGENQ</sequence>
<evidence type="ECO:0000313" key="2">
    <source>
        <dbReference type="EMBL" id="PNG25706.1"/>
    </source>
</evidence>
<accession>A0A2J7TG27</accession>
<reference evidence="2 3" key="1">
    <citation type="submission" date="2017-10" db="EMBL/GenBank/DDBJ databases">
        <title>Genome announcement of Methylocella silvestris TVC from permafrost.</title>
        <authorList>
            <person name="Wang J."/>
            <person name="Geng K."/>
            <person name="Ul-Haque F."/>
            <person name="Crombie A.T."/>
            <person name="Street L.E."/>
            <person name="Wookey P.A."/>
            <person name="Murrell J.C."/>
            <person name="Pratscher J."/>
        </authorList>
    </citation>
    <scope>NUCLEOTIDE SEQUENCE [LARGE SCALE GENOMIC DNA]</scope>
    <source>
        <strain evidence="2 3">TVC</strain>
    </source>
</reference>
<dbReference type="EMBL" id="PDZR01000013">
    <property type="protein sequence ID" value="PNG25706.1"/>
    <property type="molecule type" value="Genomic_DNA"/>
</dbReference>
<evidence type="ECO:0000313" key="3">
    <source>
        <dbReference type="Proteomes" id="UP000236286"/>
    </source>
</evidence>
<dbReference type="AlphaFoldDB" id="A0A2J7TG27"/>